<dbReference type="GO" id="GO:0003676">
    <property type="term" value="F:nucleic acid binding"/>
    <property type="evidence" value="ECO:0007669"/>
    <property type="project" value="InterPro"/>
</dbReference>
<name>A0A4Y2H9Y3_ARAVE</name>
<proteinExistence type="predicted"/>
<accession>A0A4Y2H9Y3</accession>
<dbReference type="OrthoDB" id="4843387at2759"/>
<dbReference type="Gene3D" id="3.30.420.10">
    <property type="entry name" value="Ribonuclease H-like superfamily/Ribonuclease H"/>
    <property type="match status" value="1"/>
</dbReference>
<sequence length="105" mass="11805">MSCGLMNQDTAYSRTTGAPTVQASGSSIMIWGCFNGPRLPPATLYDNKMKSLRYLSVFNDQAIPSMDFFFPSRISLIQDDNAKIQRALIILNCFRKHADSFSRMN</sequence>
<organism evidence="1 2">
    <name type="scientific">Araneus ventricosus</name>
    <name type="common">Orbweaver spider</name>
    <name type="synonym">Epeira ventricosa</name>
    <dbReference type="NCBI Taxonomy" id="182803"/>
    <lineage>
        <taxon>Eukaryota</taxon>
        <taxon>Metazoa</taxon>
        <taxon>Ecdysozoa</taxon>
        <taxon>Arthropoda</taxon>
        <taxon>Chelicerata</taxon>
        <taxon>Arachnida</taxon>
        <taxon>Araneae</taxon>
        <taxon>Araneomorphae</taxon>
        <taxon>Entelegynae</taxon>
        <taxon>Araneoidea</taxon>
        <taxon>Araneidae</taxon>
        <taxon>Araneus</taxon>
    </lineage>
</organism>
<dbReference type="AlphaFoldDB" id="A0A4Y2H9Y3"/>
<dbReference type="EMBL" id="BGPR01001777">
    <property type="protein sequence ID" value="GBM61648.1"/>
    <property type="molecule type" value="Genomic_DNA"/>
</dbReference>
<protein>
    <submittedName>
        <fullName evidence="1">Uncharacterized protein</fullName>
    </submittedName>
</protein>
<dbReference type="Proteomes" id="UP000499080">
    <property type="component" value="Unassembled WGS sequence"/>
</dbReference>
<gene>
    <name evidence="1" type="ORF">AVEN_64409_1</name>
</gene>
<dbReference type="InterPro" id="IPR036397">
    <property type="entry name" value="RNaseH_sf"/>
</dbReference>
<keyword evidence="2" id="KW-1185">Reference proteome</keyword>
<evidence type="ECO:0000313" key="1">
    <source>
        <dbReference type="EMBL" id="GBM61648.1"/>
    </source>
</evidence>
<comment type="caution">
    <text evidence="1">The sequence shown here is derived from an EMBL/GenBank/DDBJ whole genome shotgun (WGS) entry which is preliminary data.</text>
</comment>
<reference evidence="1 2" key="1">
    <citation type="journal article" date="2019" name="Sci. Rep.">
        <title>Orb-weaving spider Araneus ventricosus genome elucidates the spidroin gene catalogue.</title>
        <authorList>
            <person name="Kono N."/>
            <person name="Nakamura H."/>
            <person name="Ohtoshi R."/>
            <person name="Moran D.A.P."/>
            <person name="Shinohara A."/>
            <person name="Yoshida Y."/>
            <person name="Fujiwara M."/>
            <person name="Mori M."/>
            <person name="Tomita M."/>
            <person name="Arakawa K."/>
        </authorList>
    </citation>
    <scope>NUCLEOTIDE SEQUENCE [LARGE SCALE GENOMIC DNA]</scope>
</reference>
<evidence type="ECO:0000313" key="2">
    <source>
        <dbReference type="Proteomes" id="UP000499080"/>
    </source>
</evidence>